<dbReference type="Gene3D" id="1.10.150.50">
    <property type="entry name" value="Transcription Factor, Ets-1"/>
    <property type="match status" value="1"/>
</dbReference>
<dbReference type="GO" id="GO:0004709">
    <property type="term" value="F:MAP kinase kinase kinase activity"/>
    <property type="evidence" value="ECO:0007669"/>
    <property type="project" value="UniProtKB-ARBA"/>
</dbReference>
<dbReference type="EMBL" id="CP019474">
    <property type="protein sequence ID" value="UQC77658.1"/>
    <property type="molecule type" value="Genomic_DNA"/>
</dbReference>
<feature type="compositionally biased region" description="Polar residues" evidence="10">
    <location>
        <begin position="481"/>
        <end position="508"/>
    </location>
</feature>
<evidence type="ECO:0000256" key="2">
    <source>
        <dbReference type="ARBA" id="ARBA00012411"/>
    </source>
</evidence>
<organism evidence="14 15">
    <name type="scientific">Colletotrichum lupini</name>
    <dbReference type="NCBI Taxonomy" id="145971"/>
    <lineage>
        <taxon>Eukaryota</taxon>
        <taxon>Fungi</taxon>
        <taxon>Dikarya</taxon>
        <taxon>Ascomycota</taxon>
        <taxon>Pezizomycotina</taxon>
        <taxon>Sordariomycetes</taxon>
        <taxon>Hypocreomycetidae</taxon>
        <taxon>Glomerellales</taxon>
        <taxon>Glomerellaceae</taxon>
        <taxon>Colletotrichum</taxon>
        <taxon>Colletotrichum acutatum species complex</taxon>
    </lineage>
</organism>
<dbReference type="SUPFAM" id="SSF56112">
    <property type="entry name" value="Protein kinase-like (PK-like)"/>
    <property type="match status" value="1"/>
</dbReference>
<dbReference type="PROSITE" id="PS50200">
    <property type="entry name" value="RA"/>
    <property type="match status" value="1"/>
</dbReference>
<keyword evidence="15" id="KW-1185">Reference proteome</keyword>
<protein>
    <recommendedName>
        <fullName evidence="2">mitogen-activated protein kinase</fullName>
        <ecNumber evidence="2">2.7.11.24</ecNumber>
    </recommendedName>
</protein>
<dbReference type="SMART" id="SM00454">
    <property type="entry name" value="SAM"/>
    <property type="match status" value="1"/>
</dbReference>
<dbReference type="GeneID" id="73337164"/>
<dbReference type="Pfam" id="PF00069">
    <property type="entry name" value="Pkinase"/>
    <property type="match status" value="1"/>
</dbReference>
<feature type="domain" description="Ras-associating" evidence="13">
    <location>
        <begin position="518"/>
        <end position="608"/>
    </location>
</feature>
<comment type="catalytic activity">
    <reaction evidence="7">
        <text>L-threonyl-[protein] + ATP = O-phospho-L-threonyl-[protein] + ADP + H(+)</text>
        <dbReference type="Rhea" id="RHEA:46608"/>
        <dbReference type="Rhea" id="RHEA-COMP:11060"/>
        <dbReference type="Rhea" id="RHEA-COMP:11605"/>
        <dbReference type="ChEBI" id="CHEBI:15378"/>
        <dbReference type="ChEBI" id="CHEBI:30013"/>
        <dbReference type="ChEBI" id="CHEBI:30616"/>
        <dbReference type="ChEBI" id="CHEBI:61977"/>
        <dbReference type="ChEBI" id="CHEBI:456216"/>
        <dbReference type="EC" id="2.7.11.24"/>
    </reaction>
    <physiologicalReaction direction="left-to-right" evidence="7">
        <dbReference type="Rhea" id="RHEA:46609"/>
    </physiologicalReaction>
</comment>
<feature type="compositionally biased region" description="Polar residues" evidence="10">
    <location>
        <begin position="306"/>
        <end position="320"/>
    </location>
</feature>
<keyword evidence="6 9" id="KW-0067">ATP-binding</keyword>
<comment type="catalytic activity">
    <reaction evidence="8">
        <text>L-seryl-[protein] + ATP = O-phospho-L-seryl-[protein] + ADP + H(+)</text>
        <dbReference type="Rhea" id="RHEA:17989"/>
        <dbReference type="Rhea" id="RHEA-COMP:9863"/>
        <dbReference type="Rhea" id="RHEA-COMP:11604"/>
        <dbReference type="ChEBI" id="CHEBI:15378"/>
        <dbReference type="ChEBI" id="CHEBI:29999"/>
        <dbReference type="ChEBI" id="CHEBI:30616"/>
        <dbReference type="ChEBI" id="CHEBI:83421"/>
        <dbReference type="ChEBI" id="CHEBI:456216"/>
        <dbReference type="EC" id="2.7.11.24"/>
    </reaction>
    <physiologicalReaction direction="left-to-right" evidence="8">
        <dbReference type="Rhea" id="RHEA:17990"/>
    </physiologicalReaction>
</comment>
<feature type="compositionally biased region" description="Low complexity" evidence="10">
    <location>
        <begin position="417"/>
        <end position="438"/>
    </location>
</feature>
<evidence type="ECO:0000259" key="13">
    <source>
        <dbReference type="PROSITE" id="PS50200"/>
    </source>
</evidence>
<dbReference type="RefSeq" id="XP_049139297.1">
    <property type="nucleotide sequence ID" value="XM_049282154.1"/>
</dbReference>
<dbReference type="InterPro" id="IPR000159">
    <property type="entry name" value="RA_dom"/>
</dbReference>
<dbReference type="InterPro" id="IPR050538">
    <property type="entry name" value="MAP_kinase_kinase_kinase"/>
</dbReference>
<comment type="similarity">
    <text evidence="1">Belongs to the protein kinase superfamily. STE Ser/Thr protein kinase family. MAP kinase kinase kinase subfamily.</text>
</comment>
<dbReference type="SUPFAM" id="SSF47769">
    <property type="entry name" value="SAM/Pointed domain"/>
    <property type="match status" value="1"/>
</dbReference>
<dbReference type="PROSITE" id="PS00107">
    <property type="entry name" value="PROTEIN_KINASE_ATP"/>
    <property type="match status" value="1"/>
</dbReference>
<dbReference type="FunFam" id="1.10.150.50:FF:000075">
    <property type="entry name" value="Serine/threonine-protein kinase STE11"/>
    <property type="match status" value="1"/>
</dbReference>
<dbReference type="Proteomes" id="UP000830671">
    <property type="component" value="Chromosome 2"/>
</dbReference>
<dbReference type="PANTHER" id="PTHR48016">
    <property type="entry name" value="MAP KINASE KINASE KINASE SSK2-RELATED-RELATED"/>
    <property type="match status" value="1"/>
</dbReference>
<dbReference type="FunFam" id="3.10.20.90:FF:000214">
    <property type="entry name" value="Serine/threonine-protein kinase STE11"/>
    <property type="match status" value="1"/>
</dbReference>
<evidence type="ECO:0000256" key="8">
    <source>
        <dbReference type="ARBA" id="ARBA00048130"/>
    </source>
</evidence>
<dbReference type="FunFam" id="3.30.200.20:FF:000387">
    <property type="entry name" value="Serine/threonine-protein kinase STE11"/>
    <property type="match status" value="1"/>
</dbReference>
<dbReference type="InterPro" id="IPR008271">
    <property type="entry name" value="Ser/Thr_kinase_AS"/>
</dbReference>
<dbReference type="InterPro" id="IPR011009">
    <property type="entry name" value="Kinase-like_dom_sf"/>
</dbReference>
<dbReference type="PANTHER" id="PTHR48016:SF56">
    <property type="entry name" value="MAPKK KINASE"/>
    <property type="match status" value="1"/>
</dbReference>
<evidence type="ECO:0000256" key="1">
    <source>
        <dbReference type="ARBA" id="ARBA00006529"/>
    </source>
</evidence>
<keyword evidence="4 9" id="KW-0547">Nucleotide-binding</keyword>
<evidence type="ECO:0000313" key="15">
    <source>
        <dbReference type="Proteomes" id="UP000830671"/>
    </source>
</evidence>
<dbReference type="GO" id="GO:0005524">
    <property type="term" value="F:ATP binding"/>
    <property type="evidence" value="ECO:0007669"/>
    <property type="project" value="UniProtKB-UniRule"/>
</dbReference>
<evidence type="ECO:0000256" key="9">
    <source>
        <dbReference type="PROSITE-ProRule" id="PRU10141"/>
    </source>
</evidence>
<dbReference type="Gene3D" id="1.10.510.10">
    <property type="entry name" value="Transferase(Phosphotransferase) domain 1"/>
    <property type="match status" value="1"/>
</dbReference>
<keyword evidence="3" id="KW-0808">Transferase</keyword>
<feature type="domain" description="SAM" evidence="12">
    <location>
        <begin position="334"/>
        <end position="397"/>
    </location>
</feature>
<evidence type="ECO:0000256" key="3">
    <source>
        <dbReference type="ARBA" id="ARBA00022679"/>
    </source>
</evidence>
<feature type="domain" description="Protein kinase" evidence="11">
    <location>
        <begin position="894"/>
        <end position="1164"/>
    </location>
</feature>
<dbReference type="FunFam" id="1.10.510.10:FF:000334">
    <property type="entry name" value="Serine/threonine-protein kinase STE11"/>
    <property type="match status" value="1"/>
</dbReference>
<sequence>MPKQNEETLLRTQRLGDEEDQGIAEQYVKRPDLKQREQNLAVRLIVVVPLCNVAFLSLSQWLKAQDSRADSAESFSSVFVSPKFLPQANRRIRAVARTVRPVNLVFCSSALLCFAIQKKQHWKLVAALPSSDLAPCCMMKYLASQLSPAPPKSIINPPLPSSFSLPAEVPVIPHTTFALTKFPPLRLQAETRPLRSGTEEARHSPTRIQRETLTFHIFAISQLLRFYRIRPDALFPERQLRQTPPAITTAIDHVNFTSVNVHLTYHNYKMAMLAPKTAFPAPLGSSNPMVSSVSTGAAPPSRRAPTISNQSTAYASPTESEFSESDGPDAVKNWDEDKVCDYLRSVKCGEYEKLFRKNHINGENLLELDKDVLKEMGIEKVGDRVRLFLGIKKLRTKAYANQKKRNRDSFGGLDQFTPSSGGSSRPSASSARTAPTPSMNKRYSRQYDSLPLESASSRPNSPLPGTDAIRPLRTRYGQSPGYVSSAGQSVPQTGRLVTSHTRNNSSMDGSLMAGLPQNQDVIRVISTGGVTKVVKIADCNTCEEVMRVTLRKFALREDHERNYCFWVLAGIEPDPNQCRRLGDTELWRIIKDQKRPERNRLILRRVPAGEPGMPELERAAGIAIEEAQQNHSRALETVDKRSQMKVQKLLGERWNDELQHPLSPVSFHDRERNVYNTAKELERPASNDGPRSAGGPRRNKGILRSFGGLRPPSELIASDLTSYFPDHPREEIDRTARLSMRRSTRLSKVNSRLSVASNLSFASSIQDAPPIPTIADSWLHAGSAPKARSGLRVTHFRDSVASSMLDTLQEESPVEPNRKSYVSFADSSDGASAAALSVTDPEGNVTRRSYFETDGSTGSGSLKDLTAALNEDGEDADEELESFLAGESWSDDKWMKGALIGQGSFGCVYLALHAVTGELLAVKQVEAPAPGANSQNDARKKSMIEALKREISLLRDLRHPNIVQYLGCSSSTEYLNIFLEYVPGGSVQTMLNSYGALGEPLVRSFVRQILTGLSYLHDREIIHRDIKGANILVDNKGTIKISDFGISKKLEATNILSGANNNKHRPSLQGSVFWMAPEVVKQTSYTRKADIWSLGCLVVEMMTGTHPYPDCSQLQAIFKIGGGKAAPTIPEHASEDAKTFLAQTFEMDHNLRPSADELMLSPFLAPIT</sequence>
<evidence type="ECO:0000259" key="12">
    <source>
        <dbReference type="PROSITE" id="PS50105"/>
    </source>
</evidence>
<feature type="region of interest" description="Disordered" evidence="10">
    <location>
        <begin position="402"/>
        <end position="512"/>
    </location>
</feature>
<feature type="region of interest" description="Disordered" evidence="10">
    <location>
        <begin position="677"/>
        <end position="706"/>
    </location>
</feature>
<dbReference type="Pfam" id="PF07647">
    <property type="entry name" value="SAM_2"/>
    <property type="match status" value="1"/>
</dbReference>
<evidence type="ECO:0000256" key="5">
    <source>
        <dbReference type="ARBA" id="ARBA00022777"/>
    </source>
</evidence>
<dbReference type="Gene3D" id="3.10.20.90">
    <property type="entry name" value="Phosphatidylinositol 3-kinase Catalytic Subunit, Chain A, domain 1"/>
    <property type="match status" value="1"/>
</dbReference>
<dbReference type="PROSITE" id="PS00108">
    <property type="entry name" value="PROTEIN_KINASE_ST"/>
    <property type="match status" value="1"/>
</dbReference>
<dbReference type="AlphaFoldDB" id="A0A9Q8SIC5"/>
<keyword evidence="5" id="KW-0418">Kinase</keyword>
<evidence type="ECO:0000313" key="14">
    <source>
        <dbReference type="EMBL" id="UQC77658.1"/>
    </source>
</evidence>
<evidence type="ECO:0000256" key="4">
    <source>
        <dbReference type="ARBA" id="ARBA00022741"/>
    </source>
</evidence>
<dbReference type="SMART" id="SM00220">
    <property type="entry name" value="S_TKc"/>
    <property type="match status" value="1"/>
</dbReference>
<evidence type="ECO:0000256" key="6">
    <source>
        <dbReference type="ARBA" id="ARBA00022840"/>
    </source>
</evidence>
<dbReference type="Pfam" id="PF14847">
    <property type="entry name" value="Ras_bdg_2"/>
    <property type="match status" value="1"/>
</dbReference>
<accession>A0A9Q8SIC5</accession>
<name>A0A9Q8SIC5_9PEZI</name>
<dbReference type="SMART" id="SM01304">
    <property type="entry name" value="Ras_bdg_2"/>
    <property type="match status" value="1"/>
</dbReference>
<dbReference type="PROSITE" id="PS50011">
    <property type="entry name" value="PROTEIN_KINASE_DOM"/>
    <property type="match status" value="1"/>
</dbReference>
<dbReference type="KEGG" id="clup:CLUP02_03127"/>
<dbReference type="InterPro" id="IPR029458">
    <property type="entry name" value="Ras-bd_By2"/>
</dbReference>
<dbReference type="InterPro" id="IPR013761">
    <property type="entry name" value="SAM/pointed_sf"/>
</dbReference>
<evidence type="ECO:0000256" key="7">
    <source>
        <dbReference type="ARBA" id="ARBA00047919"/>
    </source>
</evidence>
<dbReference type="EC" id="2.7.11.24" evidence="2"/>
<feature type="binding site" evidence="9">
    <location>
        <position position="923"/>
    </location>
    <ligand>
        <name>ATP</name>
        <dbReference type="ChEBI" id="CHEBI:30616"/>
    </ligand>
</feature>
<gene>
    <name evidence="14" type="ORF">CLUP02_03127</name>
</gene>
<evidence type="ECO:0000259" key="11">
    <source>
        <dbReference type="PROSITE" id="PS50011"/>
    </source>
</evidence>
<dbReference type="InterPro" id="IPR017441">
    <property type="entry name" value="Protein_kinase_ATP_BS"/>
</dbReference>
<evidence type="ECO:0000256" key="10">
    <source>
        <dbReference type="SAM" id="MobiDB-lite"/>
    </source>
</evidence>
<proteinExistence type="inferred from homology"/>
<dbReference type="InterPro" id="IPR001660">
    <property type="entry name" value="SAM"/>
</dbReference>
<dbReference type="CDD" id="cd09534">
    <property type="entry name" value="SAM_Ste11_fungal"/>
    <property type="match status" value="1"/>
</dbReference>
<reference evidence="14" key="1">
    <citation type="journal article" date="2021" name="Mol. Plant Microbe Interact.">
        <title>Complete Genome Sequence of the Plant-Pathogenic Fungus Colletotrichum lupini.</title>
        <authorList>
            <person name="Baroncelli R."/>
            <person name="Pensec F."/>
            <person name="Da Lio D."/>
            <person name="Boufleur T."/>
            <person name="Vicente I."/>
            <person name="Sarrocco S."/>
            <person name="Picot A."/>
            <person name="Baraldi E."/>
            <person name="Sukno S."/>
            <person name="Thon M."/>
            <person name="Le Floch G."/>
        </authorList>
    </citation>
    <scope>NUCLEOTIDE SEQUENCE</scope>
    <source>
        <strain evidence="14">IMI 504893</strain>
    </source>
</reference>
<dbReference type="GO" id="GO:0004707">
    <property type="term" value="F:MAP kinase activity"/>
    <property type="evidence" value="ECO:0007669"/>
    <property type="project" value="UniProtKB-EC"/>
</dbReference>
<feature type="region of interest" description="Disordered" evidence="10">
    <location>
        <begin position="291"/>
        <end position="330"/>
    </location>
</feature>
<dbReference type="PROSITE" id="PS50105">
    <property type="entry name" value="SAM_DOMAIN"/>
    <property type="match status" value="1"/>
</dbReference>
<dbReference type="InterPro" id="IPR000719">
    <property type="entry name" value="Prot_kinase_dom"/>
</dbReference>